<dbReference type="Pfam" id="PF10300">
    <property type="entry name" value="Iml2-TPR_39"/>
    <property type="match status" value="1"/>
</dbReference>
<accession>A0A7R8Z1R1</accession>
<gene>
    <name evidence="2" type="ORF">HERILL_LOCUS16132</name>
</gene>
<organism evidence="2 3">
    <name type="scientific">Hermetia illucens</name>
    <name type="common">Black soldier fly</name>
    <dbReference type="NCBI Taxonomy" id="343691"/>
    <lineage>
        <taxon>Eukaryota</taxon>
        <taxon>Metazoa</taxon>
        <taxon>Ecdysozoa</taxon>
        <taxon>Arthropoda</taxon>
        <taxon>Hexapoda</taxon>
        <taxon>Insecta</taxon>
        <taxon>Pterygota</taxon>
        <taxon>Neoptera</taxon>
        <taxon>Endopterygota</taxon>
        <taxon>Diptera</taxon>
        <taxon>Brachycera</taxon>
        <taxon>Stratiomyomorpha</taxon>
        <taxon>Stratiomyidae</taxon>
        <taxon>Hermetiinae</taxon>
        <taxon>Hermetia</taxon>
    </lineage>
</organism>
<dbReference type="OrthoDB" id="43460at2759"/>
<dbReference type="PANTHER" id="PTHR31859:SF9">
    <property type="entry name" value="TETRATRICOPEPTIDE REPEAT PROTEIN 39B"/>
    <property type="match status" value="1"/>
</dbReference>
<dbReference type="InParanoid" id="A0A7R8Z1R1"/>
<proteinExistence type="predicted"/>
<sequence>MASKKHHLNLTKPLSRPSSPSTLLAAAAGALGQSTSHASRASVSPSKHSGSSNVTDNEDEEFQDACDMELSTSSMDLDTALSEAKLAINYFFNNKFEDARNLMKPWAHSSMYHSVGNCVFSFLEAILTFEQQHILEASEALKLCLNVCNRHRRKNTITETIGKTFKRPNYEQYTEVEAHAELCSAEALLLKAMLTFIEDETLTSLIKGGMKIRQCFNSYKECAVILSQRTWKSESSKSHFDSGVRMGMGTFNLMISLLPARVIKLLEFIGFSGNKQIGMQDLITGSRMTGIRQVLCVMTLLGYHLIVCYVLSHQEGDLEFCDEILNRQLQLYPEGVWFLFFKARLEFMKGNLDEAQIWYKKSWKSQNVWPQFHHLCFWELLWVNCLQLNWRESSSYASYLLDGSKWSRTIYSYQKAAVLLMLGSDQITETDRQTIDTLMRQAPTFKQRIAGKSLPMEKFICKKTERYFAQNRCLILPAIELMYVWNTFKVIGKHFSIADGILKLIDNKLTELDKQSPRKNDNTKTSISGSITPDRKFDADNRALVLLLKGACLRQMKSPLQALKCLEAVIALHKNIQDDNYLVPYAIVEIGLLYADQGKKENAIAALEDAKKNFSGYSLESRLHFRIHTALTELKGRTNEYINPLTDG</sequence>
<dbReference type="InterPro" id="IPR011990">
    <property type="entry name" value="TPR-like_helical_dom_sf"/>
</dbReference>
<evidence type="ECO:0000256" key="1">
    <source>
        <dbReference type="SAM" id="MobiDB-lite"/>
    </source>
</evidence>
<dbReference type="InterPro" id="IPR019412">
    <property type="entry name" value="IML2/TPR_39"/>
</dbReference>
<feature type="region of interest" description="Disordered" evidence="1">
    <location>
        <begin position="1"/>
        <end position="59"/>
    </location>
</feature>
<evidence type="ECO:0008006" key="4">
    <source>
        <dbReference type="Google" id="ProtNLM"/>
    </source>
</evidence>
<dbReference type="InterPro" id="IPR019734">
    <property type="entry name" value="TPR_rpt"/>
</dbReference>
<reference evidence="2 3" key="1">
    <citation type="submission" date="2020-11" db="EMBL/GenBank/DDBJ databases">
        <authorList>
            <person name="Wallbank WR R."/>
            <person name="Pardo Diaz C."/>
            <person name="Kozak K."/>
            <person name="Martin S."/>
            <person name="Jiggins C."/>
            <person name="Moest M."/>
            <person name="Warren A I."/>
            <person name="Generalovic N T."/>
            <person name="Byers J.R.P. K."/>
            <person name="Montejo-Kovacevich G."/>
            <person name="Yen C E."/>
        </authorList>
    </citation>
    <scope>NUCLEOTIDE SEQUENCE [LARGE SCALE GENOMIC DNA]</scope>
</reference>
<evidence type="ECO:0000313" key="2">
    <source>
        <dbReference type="EMBL" id="CAD7093874.1"/>
    </source>
</evidence>
<dbReference type="OMA" id="ELMWAHC"/>
<dbReference type="PANTHER" id="PTHR31859">
    <property type="entry name" value="TETRATRICOPEPTIDE REPEAT PROTEIN 39 FAMILY MEMBER"/>
    <property type="match status" value="1"/>
</dbReference>
<dbReference type="Proteomes" id="UP000594454">
    <property type="component" value="Chromosome 7"/>
</dbReference>
<keyword evidence="3" id="KW-1185">Reference proteome</keyword>
<name>A0A7R8Z1R1_HERIL</name>
<dbReference type="Gene3D" id="1.25.40.10">
    <property type="entry name" value="Tetratricopeptide repeat domain"/>
    <property type="match status" value="1"/>
</dbReference>
<dbReference type="AlphaFoldDB" id="A0A7R8Z1R1"/>
<protein>
    <recommendedName>
        <fullName evidence="4">Tetratricopeptide repeat protein 39B</fullName>
    </recommendedName>
</protein>
<evidence type="ECO:0000313" key="3">
    <source>
        <dbReference type="Proteomes" id="UP000594454"/>
    </source>
</evidence>
<dbReference type="EMBL" id="LR899015">
    <property type="protein sequence ID" value="CAD7093874.1"/>
    <property type="molecule type" value="Genomic_DNA"/>
</dbReference>
<dbReference type="SMART" id="SM00028">
    <property type="entry name" value="TPR"/>
    <property type="match status" value="2"/>
</dbReference>
<feature type="compositionally biased region" description="Low complexity" evidence="1">
    <location>
        <begin position="10"/>
        <end position="36"/>
    </location>
</feature>
<dbReference type="SUPFAM" id="SSF48452">
    <property type="entry name" value="TPR-like"/>
    <property type="match status" value="1"/>
</dbReference>
<feature type="compositionally biased region" description="Polar residues" evidence="1">
    <location>
        <begin position="37"/>
        <end position="55"/>
    </location>
</feature>